<dbReference type="PANTHER" id="PTHR43369:SF2">
    <property type="entry name" value="PHOSPHORIBOSYLGLYCINAMIDE FORMYLTRANSFERASE"/>
    <property type="match status" value="1"/>
</dbReference>
<sequence>MSRGGEEIHTGKDRTVIEPMNHAEEDGVVIESLDHIEENTEPTDRAAEDAAVTESMSFVGSSSPDASDEQVPQKPGPMPSLPDEPAPVVPTAPPAEPQPVTPNTEPVPQPLVTEPDGGLSVGRVDVGGTDSGDLLELEDDPAAQLLGLEEALPEGEGPDRPYRIAVFASGTGSNFQALLDASRAGRLGAQIALLVCDKPQAKAVERAKAAGVPVFAFTPKEYDSREAYERIILSELERAKIDLIVLAGYMRLITSVLVEPYEGRMINIHPSLLPAFPGKDAPLQAIEHGVRVSGVTVHFVDGGMDTGPIIAQRAVEVMQEDTAIELQARIQDMERLLYPEVVSWFAAGRVKLEGRRVILF</sequence>
<comment type="caution">
    <text evidence="7">The sequence shown here is derived from an EMBL/GenBank/DDBJ whole genome shotgun (WGS) entry which is preliminary data.</text>
</comment>
<feature type="compositionally biased region" description="Basic and acidic residues" evidence="5">
    <location>
        <begin position="32"/>
        <end position="48"/>
    </location>
</feature>
<comment type="pathway">
    <text evidence="1 4">Purine metabolism; IMP biosynthesis via de novo pathway; N(2)-formyl-N(1)-(5-phospho-D-ribosyl)glycinamide from N(1)-(5-phospho-D-ribosyl)glycinamide (10-formyl THF route): step 1/1.</text>
</comment>
<dbReference type="EC" id="2.1.2.2" evidence="4"/>
<dbReference type="Pfam" id="PF00551">
    <property type="entry name" value="Formyl_trans_N"/>
    <property type="match status" value="1"/>
</dbReference>
<dbReference type="NCBIfam" id="TIGR00639">
    <property type="entry name" value="PurN"/>
    <property type="match status" value="1"/>
</dbReference>
<evidence type="ECO:0000313" key="8">
    <source>
        <dbReference type="Proteomes" id="UP000606653"/>
    </source>
</evidence>
<comment type="catalytic activity">
    <reaction evidence="4">
        <text>N(1)-(5-phospho-beta-D-ribosyl)glycinamide + (6R)-10-formyltetrahydrofolate = N(2)-formyl-N(1)-(5-phospho-beta-D-ribosyl)glycinamide + (6S)-5,6,7,8-tetrahydrofolate + H(+)</text>
        <dbReference type="Rhea" id="RHEA:15053"/>
        <dbReference type="ChEBI" id="CHEBI:15378"/>
        <dbReference type="ChEBI" id="CHEBI:57453"/>
        <dbReference type="ChEBI" id="CHEBI:143788"/>
        <dbReference type="ChEBI" id="CHEBI:147286"/>
        <dbReference type="ChEBI" id="CHEBI:195366"/>
        <dbReference type="EC" id="2.1.2.2"/>
    </reaction>
</comment>
<keyword evidence="2 4" id="KW-0808">Transferase</keyword>
<accession>A0ABQ2L8J3</accession>
<evidence type="ECO:0000256" key="4">
    <source>
        <dbReference type="HAMAP-Rule" id="MF_01930"/>
    </source>
</evidence>
<feature type="binding site" evidence="4">
    <location>
        <begin position="250"/>
        <end position="253"/>
    </location>
    <ligand>
        <name>(6R)-10-formyltetrahydrofolate</name>
        <dbReference type="ChEBI" id="CHEBI:195366"/>
    </ligand>
</feature>
<gene>
    <name evidence="4" type="primary">purN</name>
    <name evidence="7" type="ORF">GCM10010969_34820</name>
</gene>
<feature type="binding site" evidence="4">
    <location>
        <position position="267"/>
    </location>
    <ligand>
        <name>(6R)-10-formyltetrahydrofolate</name>
        <dbReference type="ChEBI" id="CHEBI:195366"/>
    </ligand>
</feature>
<dbReference type="HAMAP" id="MF_01930">
    <property type="entry name" value="PurN"/>
    <property type="match status" value="1"/>
</dbReference>
<dbReference type="PANTHER" id="PTHR43369">
    <property type="entry name" value="PHOSPHORIBOSYLGLYCINAMIDE FORMYLTRANSFERASE"/>
    <property type="match status" value="1"/>
</dbReference>
<comment type="similarity">
    <text evidence="4">Belongs to the GART family.</text>
</comment>
<evidence type="ECO:0000256" key="2">
    <source>
        <dbReference type="ARBA" id="ARBA00022679"/>
    </source>
</evidence>
<reference evidence="8" key="1">
    <citation type="journal article" date="2019" name="Int. J. Syst. Evol. Microbiol.">
        <title>The Global Catalogue of Microorganisms (GCM) 10K type strain sequencing project: providing services to taxonomists for standard genome sequencing and annotation.</title>
        <authorList>
            <consortium name="The Broad Institute Genomics Platform"/>
            <consortium name="The Broad Institute Genome Sequencing Center for Infectious Disease"/>
            <person name="Wu L."/>
            <person name="Ma J."/>
        </authorList>
    </citation>
    <scope>NUCLEOTIDE SEQUENCE [LARGE SCALE GENOMIC DNA]</scope>
    <source>
        <strain evidence="8">CGMCC 1.6964</strain>
    </source>
</reference>
<name>A0ABQ2L8J3_9BACL</name>
<feature type="compositionally biased region" description="Pro residues" evidence="5">
    <location>
        <begin position="74"/>
        <end position="109"/>
    </location>
</feature>
<evidence type="ECO:0000256" key="5">
    <source>
        <dbReference type="SAM" id="MobiDB-lite"/>
    </source>
</evidence>
<dbReference type="InterPro" id="IPR036477">
    <property type="entry name" value="Formyl_transf_N_sf"/>
</dbReference>
<evidence type="ECO:0000256" key="1">
    <source>
        <dbReference type="ARBA" id="ARBA00005054"/>
    </source>
</evidence>
<evidence type="ECO:0000256" key="3">
    <source>
        <dbReference type="ARBA" id="ARBA00022755"/>
    </source>
</evidence>
<protein>
    <recommendedName>
        <fullName evidence="4">Phosphoribosylglycinamide formyltransferase</fullName>
        <ecNumber evidence="4">2.1.2.2</ecNumber>
    </recommendedName>
    <alternativeName>
        <fullName evidence="4">5'-phosphoribosylglycinamide transformylase</fullName>
    </alternativeName>
    <alternativeName>
        <fullName evidence="4">GAR transformylase</fullName>
        <shortName evidence="4">GART</shortName>
    </alternativeName>
</protein>
<dbReference type="Gene3D" id="3.40.50.170">
    <property type="entry name" value="Formyl transferase, N-terminal domain"/>
    <property type="match status" value="1"/>
</dbReference>
<feature type="site" description="Raises pKa of active site His" evidence="4">
    <location>
        <position position="305"/>
    </location>
</feature>
<keyword evidence="3 4" id="KW-0658">Purine biosynthesis</keyword>
<comment type="function">
    <text evidence="4">Catalyzes the transfer of a formyl group from 10-formyltetrahydrofolate to 5-phospho-ribosyl-glycinamide (GAR), producing 5-phospho-ribosyl-N-formylglycinamide (FGAR) and tetrahydrofolate.</text>
</comment>
<proteinExistence type="inferred from homology"/>
<feature type="region of interest" description="Disordered" evidence="5">
    <location>
        <begin position="1"/>
        <end position="134"/>
    </location>
</feature>
<feature type="compositionally biased region" description="Polar residues" evidence="5">
    <location>
        <begin position="54"/>
        <end position="65"/>
    </location>
</feature>
<feature type="active site" description="Proton donor" evidence="4">
    <location>
        <position position="269"/>
    </location>
</feature>
<feature type="domain" description="Formyl transferase N-terminal" evidence="6">
    <location>
        <begin position="163"/>
        <end position="342"/>
    </location>
</feature>
<dbReference type="InterPro" id="IPR004607">
    <property type="entry name" value="GART"/>
</dbReference>
<dbReference type="EMBL" id="BMLN01000012">
    <property type="protein sequence ID" value="GGO06846.1"/>
    <property type="molecule type" value="Genomic_DNA"/>
</dbReference>
<organism evidence="7 8">
    <name type="scientific">Saccharibacillus kuerlensis</name>
    <dbReference type="NCBI Taxonomy" id="459527"/>
    <lineage>
        <taxon>Bacteria</taxon>
        <taxon>Bacillati</taxon>
        <taxon>Bacillota</taxon>
        <taxon>Bacilli</taxon>
        <taxon>Bacillales</taxon>
        <taxon>Paenibacillaceae</taxon>
        <taxon>Saccharibacillus</taxon>
    </lineage>
</organism>
<feature type="binding site" evidence="4">
    <location>
        <position position="225"/>
    </location>
    <ligand>
        <name>(6R)-10-formyltetrahydrofolate</name>
        <dbReference type="ChEBI" id="CHEBI:195366"/>
    </ligand>
</feature>
<keyword evidence="8" id="KW-1185">Reference proteome</keyword>
<dbReference type="InterPro" id="IPR002376">
    <property type="entry name" value="Formyl_transf_N"/>
</dbReference>
<dbReference type="CDD" id="cd08645">
    <property type="entry name" value="FMT_core_GART"/>
    <property type="match status" value="1"/>
</dbReference>
<feature type="compositionally biased region" description="Basic and acidic residues" evidence="5">
    <location>
        <begin position="1"/>
        <end position="25"/>
    </location>
</feature>
<evidence type="ECO:0000313" key="7">
    <source>
        <dbReference type="EMBL" id="GGO06846.1"/>
    </source>
</evidence>
<feature type="binding site" evidence="4">
    <location>
        <begin position="172"/>
        <end position="174"/>
    </location>
    <ligand>
        <name>N(1)-(5-phospho-beta-D-ribosyl)glycinamide</name>
        <dbReference type="ChEBI" id="CHEBI:143788"/>
    </ligand>
</feature>
<dbReference type="Proteomes" id="UP000606653">
    <property type="component" value="Unassembled WGS sequence"/>
</dbReference>
<evidence type="ECO:0000259" key="6">
    <source>
        <dbReference type="Pfam" id="PF00551"/>
    </source>
</evidence>
<dbReference type="SUPFAM" id="SSF53328">
    <property type="entry name" value="Formyltransferase"/>
    <property type="match status" value="1"/>
</dbReference>